<sequence>MKIRRLVVGVFSWTLVANAGEMPEVAGSPEKVTPASSLEDDAGSPAGLVPAKGKKGADGGLLTSRNATPTRILNLTPKGNIVFEGVDDVSGRDGKFWNGKRTMNLTTSSVWYDLFSADGKLVRRLPRHINVDPTGDPKSTDYSADDIHWRWLGDEWIIGVQEINYRGYPNPYEGVQREMTIPAPHGARIYLFNVSNLDIAYELKTPELPKGLAVHLDGITKDGYISLSGASPIAYHQGSVELGNDPRHFQRLGVFEIQFEK</sequence>
<keyword evidence="2" id="KW-0732">Signal</keyword>
<evidence type="ECO:0000256" key="2">
    <source>
        <dbReference type="SAM" id="SignalP"/>
    </source>
</evidence>
<dbReference type="RefSeq" id="WP_264485751.1">
    <property type="nucleotide sequence ID" value="NZ_JAPDDT010000001.1"/>
</dbReference>
<name>A0ABT3GDD7_9BACT</name>
<keyword evidence="4" id="KW-1185">Reference proteome</keyword>
<gene>
    <name evidence="3" type="ORF">OKA05_03700</name>
</gene>
<dbReference type="EMBL" id="JAPDDT010000001">
    <property type="protein sequence ID" value="MCW1921642.1"/>
    <property type="molecule type" value="Genomic_DNA"/>
</dbReference>
<evidence type="ECO:0000313" key="4">
    <source>
        <dbReference type="Proteomes" id="UP001320876"/>
    </source>
</evidence>
<reference evidence="3 4" key="1">
    <citation type="submission" date="2022-10" db="EMBL/GenBank/DDBJ databases">
        <title>Luteolibacter arcticus strain CCTCC AB 2014275, whole genome shotgun sequencing project.</title>
        <authorList>
            <person name="Zhao G."/>
            <person name="Shen L."/>
        </authorList>
    </citation>
    <scope>NUCLEOTIDE SEQUENCE [LARGE SCALE GENOMIC DNA]</scope>
    <source>
        <strain evidence="3 4">CCTCC AB 2014275</strain>
    </source>
</reference>
<organism evidence="3 4">
    <name type="scientific">Luteolibacter arcticus</name>
    <dbReference type="NCBI Taxonomy" id="1581411"/>
    <lineage>
        <taxon>Bacteria</taxon>
        <taxon>Pseudomonadati</taxon>
        <taxon>Verrucomicrobiota</taxon>
        <taxon>Verrucomicrobiia</taxon>
        <taxon>Verrucomicrobiales</taxon>
        <taxon>Verrucomicrobiaceae</taxon>
        <taxon>Luteolibacter</taxon>
    </lineage>
</organism>
<feature type="chain" id="PRO_5047215565" evidence="2">
    <location>
        <begin position="20"/>
        <end position="261"/>
    </location>
</feature>
<feature type="signal peptide" evidence="2">
    <location>
        <begin position="1"/>
        <end position="19"/>
    </location>
</feature>
<comment type="caution">
    <text evidence="3">The sequence shown here is derived from an EMBL/GenBank/DDBJ whole genome shotgun (WGS) entry which is preliminary data.</text>
</comment>
<evidence type="ECO:0000256" key="1">
    <source>
        <dbReference type="SAM" id="MobiDB-lite"/>
    </source>
</evidence>
<dbReference type="Proteomes" id="UP001320876">
    <property type="component" value="Unassembled WGS sequence"/>
</dbReference>
<feature type="region of interest" description="Disordered" evidence="1">
    <location>
        <begin position="24"/>
        <end position="63"/>
    </location>
</feature>
<evidence type="ECO:0000313" key="3">
    <source>
        <dbReference type="EMBL" id="MCW1921642.1"/>
    </source>
</evidence>
<protein>
    <submittedName>
        <fullName evidence="3">Uncharacterized protein</fullName>
    </submittedName>
</protein>
<proteinExistence type="predicted"/>
<accession>A0ABT3GDD7</accession>